<evidence type="ECO:0000313" key="4">
    <source>
        <dbReference type="Proteomes" id="UP000886887"/>
    </source>
</evidence>
<organism evidence="3 4">
    <name type="scientific">Candidatus Onthenecus intestinigallinarum</name>
    <dbReference type="NCBI Taxonomy" id="2840875"/>
    <lineage>
        <taxon>Bacteria</taxon>
        <taxon>Bacillati</taxon>
        <taxon>Bacillota</taxon>
        <taxon>Clostridia</taxon>
        <taxon>Eubacteriales</taxon>
        <taxon>Candidatus Onthenecus</taxon>
    </lineage>
</organism>
<keyword evidence="2" id="KW-0812">Transmembrane</keyword>
<keyword evidence="2" id="KW-1133">Transmembrane helix</keyword>
<feature type="region of interest" description="Disordered" evidence="1">
    <location>
        <begin position="104"/>
        <end position="135"/>
    </location>
</feature>
<reference evidence="3" key="1">
    <citation type="submission" date="2020-10" db="EMBL/GenBank/DDBJ databases">
        <authorList>
            <person name="Gilroy R."/>
        </authorList>
    </citation>
    <scope>NUCLEOTIDE SEQUENCE</scope>
    <source>
        <strain evidence="3">ChiSxjej2B14-6234</strain>
    </source>
</reference>
<feature type="transmembrane region" description="Helical" evidence="2">
    <location>
        <begin position="12"/>
        <end position="31"/>
    </location>
</feature>
<evidence type="ECO:0000256" key="2">
    <source>
        <dbReference type="SAM" id="Phobius"/>
    </source>
</evidence>
<proteinExistence type="predicted"/>
<name>A0A9D1CQ21_9FIRM</name>
<evidence type="ECO:0000313" key="3">
    <source>
        <dbReference type="EMBL" id="HIQ71436.1"/>
    </source>
</evidence>
<dbReference type="AlphaFoldDB" id="A0A9D1CQ21"/>
<dbReference type="EMBL" id="DVFJ01000011">
    <property type="protein sequence ID" value="HIQ71436.1"/>
    <property type="molecule type" value="Genomic_DNA"/>
</dbReference>
<keyword evidence="2" id="KW-0472">Membrane</keyword>
<evidence type="ECO:0000256" key="1">
    <source>
        <dbReference type="SAM" id="MobiDB-lite"/>
    </source>
</evidence>
<accession>A0A9D1CQ21</accession>
<dbReference type="Proteomes" id="UP000886887">
    <property type="component" value="Unassembled WGS sequence"/>
</dbReference>
<protein>
    <submittedName>
        <fullName evidence="3">Uncharacterized protein</fullName>
    </submittedName>
</protein>
<reference evidence="3" key="2">
    <citation type="journal article" date="2021" name="PeerJ">
        <title>Extensive microbial diversity within the chicken gut microbiome revealed by metagenomics and culture.</title>
        <authorList>
            <person name="Gilroy R."/>
            <person name="Ravi A."/>
            <person name="Getino M."/>
            <person name="Pursley I."/>
            <person name="Horton D.L."/>
            <person name="Alikhan N.F."/>
            <person name="Baker D."/>
            <person name="Gharbi K."/>
            <person name="Hall N."/>
            <person name="Watson M."/>
            <person name="Adriaenssens E.M."/>
            <person name="Foster-Nyarko E."/>
            <person name="Jarju S."/>
            <person name="Secka A."/>
            <person name="Antonio M."/>
            <person name="Oren A."/>
            <person name="Chaudhuri R.R."/>
            <person name="La Ragione R."/>
            <person name="Hildebrand F."/>
            <person name="Pallen M.J."/>
        </authorList>
    </citation>
    <scope>NUCLEOTIDE SEQUENCE</scope>
    <source>
        <strain evidence="3">ChiSxjej2B14-6234</strain>
    </source>
</reference>
<sequence length="135" mass="15332">MANGRRPRARFAPRFWIIVMVPAIALMSWRYSVRESRISEQEQVLVELNDTYYDVCMEGVAIRQQLEMVGTEAFIERTARREYSYMMPGEARFVVSNLPQEATASPQLETVAPEETASVSAQSTPNPDPLYVPEG</sequence>
<feature type="compositionally biased region" description="Pro residues" evidence="1">
    <location>
        <begin position="126"/>
        <end position="135"/>
    </location>
</feature>
<comment type="caution">
    <text evidence="3">The sequence shown here is derived from an EMBL/GenBank/DDBJ whole genome shotgun (WGS) entry which is preliminary data.</text>
</comment>
<gene>
    <name evidence="3" type="ORF">IAB73_04395</name>
</gene>